<accession>A0A0F8WJW1</accession>
<reference evidence="2" key="1">
    <citation type="journal article" date="2015" name="Nature">
        <title>Complex archaea that bridge the gap between prokaryotes and eukaryotes.</title>
        <authorList>
            <person name="Spang A."/>
            <person name="Saw J.H."/>
            <person name="Jorgensen S.L."/>
            <person name="Zaremba-Niedzwiedzka K."/>
            <person name="Martijn J."/>
            <person name="Lind A.E."/>
            <person name="van Eijk R."/>
            <person name="Schleper C."/>
            <person name="Guy L."/>
            <person name="Ettema T.J."/>
        </authorList>
    </citation>
    <scope>NUCLEOTIDE SEQUENCE</scope>
</reference>
<organism evidence="2">
    <name type="scientific">marine sediment metagenome</name>
    <dbReference type="NCBI Taxonomy" id="412755"/>
    <lineage>
        <taxon>unclassified sequences</taxon>
        <taxon>metagenomes</taxon>
        <taxon>ecological metagenomes</taxon>
    </lineage>
</organism>
<evidence type="ECO:0000313" key="2">
    <source>
        <dbReference type="EMBL" id="KKK48495.1"/>
    </source>
</evidence>
<feature type="region of interest" description="Disordered" evidence="1">
    <location>
        <begin position="19"/>
        <end position="49"/>
    </location>
</feature>
<proteinExistence type="predicted"/>
<name>A0A0F8WJW1_9ZZZZ</name>
<comment type="caution">
    <text evidence="2">The sequence shown here is derived from an EMBL/GenBank/DDBJ whole genome shotgun (WGS) entry which is preliminary data.</text>
</comment>
<feature type="non-terminal residue" evidence="2">
    <location>
        <position position="74"/>
    </location>
</feature>
<protein>
    <submittedName>
        <fullName evidence="2">Uncharacterized protein</fullName>
    </submittedName>
</protein>
<sequence length="74" mass="7809">MGRGWTIYNSKGVPLVTSKAHDHTAADGSGPLTDDEHDGHSEYDEIAAPGAPAANKLRVYVADDSGITRPYAVD</sequence>
<dbReference type="AlphaFoldDB" id="A0A0F8WJW1"/>
<evidence type="ECO:0000256" key="1">
    <source>
        <dbReference type="SAM" id="MobiDB-lite"/>
    </source>
</evidence>
<dbReference type="EMBL" id="LAZR01069033">
    <property type="protein sequence ID" value="KKK48495.1"/>
    <property type="molecule type" value="Genomic_DNA"/>
</dbReference>
<gene>
    <name evidence="2" type="ORF">LCGC14_3144520</name>
</gene>